<dbReference type="GO" id="GO:0000155">
    <property type="term" value="F:phosphorelay sensor kinase activity"/>
    <property type="evidence" value="ECO:0007669"/>
    <property type="project" value="InterPro"/>
</dbReference>
<dbReference type="GO" id="GO:0007234">
    <property type="term" value="P:osmosensory signaling via phosphorelay pathway"/>
    <property type="evidence" value="ECO:0007669"/>
    <property type="project" value="TreeGrafter"/>
</dbReference>
<evidence type="ECO:0000256" key="8">
    <source>
        <dbReference type="ARBA" id="ARBA00022989"/>
    </source>
</evidence>
<dbReference type="PANTHER" id="PTHR42878:SF15">
    <property type="entry name" value="BACTERIOPHYTOCHROME"/>
    <property type="match status" value="1"/>
</dbReference>
<dbReference type="GO" id="GO:0016020">
    <property type="term" value="C:membrane"/>
    <property type="evidence" value="ECO:0007669"/>
    <property type="project" value="UniProtKB-SubCell"/>
</dbReference>
<evidence type="ECO:0000256" key="3">
    <source>
        <dbReference type="ARBA" id="ARBA00012438"/>
    </source>
</evidence>
<evidence type="ECO:0000313" key="15">
    <source>
        <dbReference type="Proteomes" id="UP000186895"/>
    </source>
</evidence>
<dbReference type="InterPro" id="IPR004358">
    <property type="entry name" value="Sig_transdc_His_kin-like_C"/>
</dbReference>
<keyword evidence="15" id="KW-1185">Reference proteome</keyword>
<dbReference type="RefSeq" id="WP_076464073.1">
    <property type="nucleotide sequence ID" value="NZ_FTMN01000007.1"/>
</dbReference>
<keyword evidence="5" id="KW-0808">Transferase</keyword>
<evidence type="ECO:0000256" key="7">
    <source>
        <dbReference type="ARBA" id="ARBA00022777"/>
    </source>
</evidence>
<evidence type="ECO:0000256" key="9">
    <source>
        <dbReference type="ARBA" id="ARBA00023136"/>
    </source>
</evidence>
<protein>
    <recommendedName>
        <fullName evidence="3">histidine kinase</fullName>
        <ecNumber evidence="3">2.7.13.3</ecNumber>
    </recommendedName>
</protein>
<keyword evidence="4" id="KW-0597">Phosphoprotein</keyword>
<dbReference type="SMART" id="SM00388">
    <property type="entry name" value="HisKA"/>
    <property type="match status" value="1"/>
</dbReference>
<evidence type="ECO:0000256" key="1">
    <source>
        <dbReference type="ARBA" id="ARBA00000085"/>
    </source>
</evidence>
<keyword evidence="8 11" id="KW-1133">Transmembrane helix</keyword>
<dbReference type="SMART" id="SM01079">
    <property type="entry name" value="CHASE"/>
    <property type="match status" value="1"/>
</dbReference>
<dbReference type="PANTHER" id="PTHR42878">
    <property type="entry name" value="TWO-COMPONENT HISTIDINE KINASE"/>
    <property type="match status" value="1"/>
</dbReference>
<dbReference type="InterPro" id="IPR036097">
    <property type="entry name" value="HisK_dim/P_sf"/>
</dbReference>
<evidence type="ECO:0000256" key="2">
    <source>
        <dbReference type="ARBA" id="ARBA00004370"/>
    </source>
</evidence>
<keyword evidence="7 14" id="KW-0418">Kinase</keyword>
<dbReference type="Pfam" id="PF03924">
    <property type="entry name" value="CHASE"/>
    <property type="match status" value="1"/>
</dbReference>
<dbReference type="InterPro" id="IPR036890">
    <property type="entry name" value="HATPase_C_sf"/>
</dbReference>
<evidence type="ECO:0000256" key="11">
    <source>
        <dbReference type="SAM" id="Phobius"/>
    </source>
</evidence>
<dbReference type="Proteomes" id="UP000186895">
    <property type="component" value="Unassembled WGS sequence"/>
</dbReference>
<evidence type="ECO:0000256" key="5">
    <source>
        <dbReference type="ARBA" id="ARBA00022679"/>
    </source>
</evidence>
<sequence>MGDDISNDKAPSVWSKVSLHWYHWAVLALSLILTFGAWYVTDQQVQQKTQARFEFQSNQIINLVRERMEKYEEALWAGVAALHMQSKPSDRSSWKEFAESLKVEERYPGINGVGVIHYVPTAKLENYLAWQRKELPAYKIHPPHEYKEYWPISYIEPQSNNAKAVGLDMAHEKNRYTAAQRSRDRKEAQITGPITLVQDSKQTPGFLFYVPWFSNNRVPLEYGDDSGFLGLVYAPFIMSNLMDGVLYNENRLIHFDIFDGDTKLYSELNIKSESFDQSPVFSKTVEMDIYGRNWEFQVQTSLLFREQFGSSQPTMILIGGILIDGLLFLIFLILSRSNKRAIEYANIVTRELKNKHKDLEDVQHNLQRRNLELEEANSELDQFAFVASHDLKAPLRGISQLVGWIEEDTKGYLTSDTENFFFLLKNRVQRLESLLDDLLEYSRIGRKEGSLQKVDIKSKVNEIFDLFNPRDDVSFTLDCNIKEITTMITPLEQIIRNLISNSFKHNDKKICKIHIKIQKLDDYYLFSFTDNGPGIPVEHRRRVFDLFHTLKPRDEVEGSGLGLSIIKKILDRYGSDYEISSEDGSGCLFTFTWPLDDEIKRII</sequence>
<dbReference type="PRINTS" id="PR00344">
    <property type="entry name" value="BCTRLSENSOR"/>
</dbReference>
<dbReference type="PROSITE" id="PS50109">
    <property type="entry name" value="HIS_KIN"/>
    <property type="match status" value="1"/>
</dbReference>
<dbReference type="SUPFAM" id="SSF47384">
    <property type="entry name" value="Homodimeric domain of signal transducing histidine kinase"/>
    <property type="match status" value="1"/>
</dbReference>
<feature type="coiled-coil region" evidence="10">
    <location>
        <begin position="349"/>
        <end position="379"/>
    </location>
</feature>
<feature type="transmembrane region" description="Helical" evidence="11">
    <location>
        <begin position="315"/>
        <end position="334"/>
    </location>
</feature>
<dbReference type="AlphaFoldDB" id="A0A1N6US95"/>
<dbReference type="SMART" id="SM00387">
    <property type="entry name" value="HATPase_c"/>
    <property type="match status" value="1"/>
</dbReference>
<evidence type="ECO:0000256" key="4">
    <source>
        <dbReference type="ARBA" id="ARBA00022553"/>
    </source>
</evidence>
<dbReference type="GO" id="GO:0030295">
    <property type="term" value="F:protein kinase activator activity"/>
    <property type="evidence" value="ECO:0007669"/>
    <property type="project" value="TreeGrafter"/>
</dbReference>
<evidence type="ECO:0000256" key="10">
    <source>
        <dbReference type="SAM" id="Coils"/>
    </source>
</evidence>
<dbReference type="Pfam" id="PF02518">
    <property type="entry name" value="HATPase_c"/>
    <property type="match status" value="1"/>
</dbReference>
<evidence type="ECO:0000259" key="13">
    <source>
        <dbReference type="PROSITE" id="PS50839"/>
    </source>
</evidence>
<keyword evidence="6 11" id="KW-0812">Transmembrane</keyword>
<keyword evidence="10" id="KW-0175">Coiled coil</keyword>
<reference evidence="14 15" key="1">
    <citation type="submission" date="2017-01" db="EMBL/GenBank/DDBJ databases">
        <authorList>
            <person name="Mah S.A."/>
            <person name="Swanson W.J."/>
            <person name="Moy G.W."/>
            <person name="Vacquier V.D."/>
        </authorList>
    </citation>
    <scope>NUCLEOTIDE SEQUENCE [LARGE SCALE GENOMIC DNA]</scope>
    <source>
        <strain evidence="14 15">DSM 7027</strain>
    </source>
</reference>
<dbReference type="Pfam" id="PF00512">
    <property type="entry name" value="HisKA"/>
    <property type="match status" value="1"/>
</dbReference>
<dbReference type="PROSITE" id="PS50839">
    <property type="entry name" value="CHASE"/>
    <property type="match status" value="1"/>
</dbReference>
<evidence type="ECO:0000313" key="14">
    <source>
        <dbReference type="EMBL" id="SIQ68381.1"/>
    </source>
</evidence>
<comment type="catalytic activity">
    <reaction evidence="1">
        <text>ATP + protein L-histidine = ADP + protein N-phospho-L-histidine.</text>
        <dbReference type="EC" id="2.7.13.3"/>
    </reaction>
</comment>
<feature type="domain" description="CHASE" evidence="13">
    <location>
        <begin position="85"/>
        <end position="297"/>
    </location>
</feature>
<organism evidence="14 15">
    <name type="scientific">Marinobacterium stanieri</name>
    <dbReference type="NCBI Taxonomy" id="49186"/>
    <lineage>
        <taxon>Bacteria</taxon>
        <taxon>Pseudomonadati</taxon>
        <taxon>Pseudomonadota</taxon>
        <taxon>Gammaproteobacteria</taxon>
        <taxon>Oceanospirillales</taxon>
        <taxon>Oceanospirillaceae</taxon>
        <taxon>Marinobacterium</taxon>
    </lineage>
</organism>
<comment type="subcellular location">
    <subcellularLocation>
        <location evidence="2">Membrane</location>
    </subcellularLocation>
</comment>
<dbReference type="InterPro" id="IPR006189">
    <property type="entry name" value="CHASE_dom"/>
</dbReference>
<feature type="domain" description="Histidine kinase" evidence="12">
    <location>
        <begin position="386"/>
        <end position="597"/>
    </location>
</feature>
<evidence type="ECO:0000259" key="12">
    <source>
        <dbReference type="PROSITE" id="PS50109"/>
    </source>
</evidence>
<keyword evidence="9 11" id="KW-0472">Membrane</keyword>
<evidence type="ECO:0000256" key="6">
    <source>
        <dbReference type="ARBA" id="ARBA00022692"/>
    </source>
</evidence>
<dbReference type="SUPFAM" id="SSF55874">
    <property type="entry name" value="ATPase domain of HSP90 chaperone/DNA topoisomerase II/histidine kinase"/>
    <property type="match status" value="1"/>
</dbReference>
<dbReference type="InterPro" id="IPR003661">
    <property type="entry name" value="HisK_dim/P_dom"/>
</dbReference>
<dbReference type="EC" id="2.7.13.3" evidence="3"/>
<accession>A0A1N6US95</accession>
<gene>
    <name evidence="14" type="ORF">SAMN05421647_107187</name>
</gene>
<dbReference type="InterPro" id="IPR003594">
    <property type="entry name" value="HATPase_dom"/>
</dbReference>
<dbReference type="STRING" id="49186.SAMN05421647_107187"/>
<dbReference type="GO" id="GO:0000156">
    <property type="term" value="F:phosphorelay response regulator activity"/>
    <property type="evidence" value="ECO:0007669"/>
    <property type="project" value="TreeGrafter"/>
</dbReference>
<name>A0A1N6US95_9GAMM</name>
<feature type="transmembrane region" description="Helical" evidence="11">
    <location>
        <begin position="21"/>
        <end position="40"/>
    </location>
</feature>
<dbReference type="CDD" id="cd00075">
    <property type="entry name" value="HATPase"/>
    <property type="match status" value="1"/>
</dbReference>
<dbReference type="InterPro" id="IPR050351">
    <property type="entry name" value="BphY/WalK/GraS-like"/>
</dbReference>
<dbReference type="InterPro" id="IPR042240">
    <property type="entry name" value="CHASE_sf"/>
</dbReference>
<dbReference type="InterPro" id="IPR005467">
    <property type="entry name" value="His_kinase_dom"/>
</dbReference>
<dbReference type="Gene3D" id="1.10.287.130">
    <property type="match status" value="1"/>
</dbReference>
<dbReference type="Gene3D" id="3.30.565.10">
    <property type="entry name" value="Histidine kinase-like ATPase, C-terminal domain"/>
    <property type="match status" value="1"/>
</dbReference>
<proteinExistence type="predicted"/>
<dbReference type="Gene3D" id="3.30.450.350">
    <property type="entry name" value="CHASE domain"/>
    <property type="match status" value="1"/>
</dbReference>
<dbReference type="EMBL" id="FTMN01000007">
    <property type="protein sequence ID" value="SIQ68381.1"/>
    <property type="molecule type" value="Genomic_DNA"/>
</dbReference>